<comment type="similarity">
    <text evidence="4">Belongs to the heat shock protein 70 family.</text>
</comment>
<dbReference type="SUPFAM" id="SSF100920">
    <property type="entry name" value="Heat shock protein 70kD (HSP70), peptide-binding domain"/>
    <property type="match status" value="1"/>
</dbReference>
<evidence type="ECO:0000256" key="2">
    <source>
        <dbReference type="ARBA" id="ARBA00022840"/>
    </source>
</evidence>
<dbReference type="FunFam" id="3.30.420.40:FF:000026">
    <property type="entry name" value="Heat shock protein 70"/>
    <property type="match status" value="1"/>
</dbReference>
<accession>A0A2Z7CS12</accession>
<sequence length="617" mass="68774">MSGESQAPAVGIDLGTTYSCVAVWRHNRVEIIPNDQGNRITPSCVSFKETERLVGDSAMNVAASNPVNTVFDAKRLIGRRFSDPLVQKDLMFWSFKVASDQADKPMIVISYMDEEKQFAAEEISSMILTKMKEIAEAFLGCSVKDAVITVPAYFSDSQRRATKEAGTLSGFNVLRIIVEPTAAAIAYGLEKKSSDERNVLIFDLGGGTFDVSLLTMSDGVIKAKSITGDTHLGGEDFDNRMVNYFIEELKRKHKKDISNQSRALRRLKTACERAKRNLSFMAHTTIEIDCLYNGIDFESKISRAKFEELNMDLFEKCIAHVDKCLKDAKMDKASIHDVVLVGGSTRIPKVQQLLQDYFNGKELCKNIHPDEAVASGAAIQAANLSGQGNHKIEGLILHDVTPLSLGIGLIAGEMSVVVPRNTTFPTKKQRIHFTSFDNQTIAEFDVYEGERPRTRDNIQLGKVTLSGIPPAPWSGQKIDVCFDIDANGILNVSAVIQTTGKKSSLTISNVDTMRPKDEIDRMLEDAESCRSEDERHEHRFAVRRSLVDYIYNTRDNISTKRSASHLLAPSTKKIRDEINNAIQWMNANRFAEAEVLVNKRKELESSWVPFITKDSDT</sequence>
<dbReference type="InterPro" id="IPR029048">
    <property type="entry name" value="HSP70_C_sf"/>
</dbReference>
<keyword evidence="6" id="KW-1185">Reference proteome</keyword>
<dbReference type="AlphaFoldDB" id="A0A2Z7CS12"/>
<evidence type="ECO:0000313" key="5">
    <source>
        <dbReference type="EMBL" id="KZV49862.1"/>
    </source>
</evidence>
<keyword evidence="2 4" id="KW-0067">ATP-binding</keyword>
<dbReference type="PANTHER" id="PTHR19375">
    <property type="entry name" value="HEAT SHOCK PROTEIN 70KDA"/>
    <property type="match status" value="1"/>
</dbReference>
<keyword evidence="3 5" id="KW-0346">Stress response</keyword>
<dbReference type="FunFam" id="3.30.30.30:FF:000001">
    <property type="entry name" value="heat shock 70 kDa protein-like"/>
    <property type="match status" value="1"/>
</dbReference>
<dbReference type="FunFam" id="3.30.420.40:FF:000465">
    <property type="entry name" value="Heat shock cognate 70 kDa protein 2"/>
    <property type="match status" value="1"/>
</dbReference>
<keyword evidence="1 4" id="KW-0547">Nucleotide-binding</keyword>
<organism evidence="5 6">
    <name type="scientific">Dorcoceras hygrometricum</name>
    <dbReference type="NCBI Taxonomy" id="472368"/>
    <lineage>
        <taxon>Eukaryota</taxon>
        <taxon>Viridiplantae</taxon>
        <taxon>Streptophyta</taxon>
        <taxon>Embryophyta</taxon>
        <taxon>Tracheophyta</taxon>
        <taxon>Spermatophyta</taxon>
        <taxon>Magnoliopsida</taxon>
        <taxon>eudicotyledons</taxon>
        <taxon>Gunneridae</taxon>
        <taxon>Pentapetalae</taxon>
        <taxon>asterids</taxon>
        <taxon>lamiids</taxon>
        <taxon>Lamiales</taxon>
        <taxon>Gesneriaceae</taxon>
        <taxon>Didymocarpoideae</taxon>
        <taxon>Trichosporeae</taxon>
        <taxon>Loxocarpinae</taxon>
        <taxon>Dorcoceras</taxon>
    </lineage>
</organism>
<proteinExistence type="inferred from homology"/>
<protein>
    <submittedName>
        <fullName evidence="5">Heat shock cognate 70 kDa protein 2-like</fullName>
    </submittedName>
</protein>
<dbReference type="GO" id="GO:0140662">
    <property type="term" value="F:ATP-dependent protein folding chaperone"/>
    <property type="evidence" value="ECO:0007669"/>
    <property type="project" value="InterPro"/>
</dbReference>
<dbReference type="Proteomes" id="UP000250235">
    <property type="component" value="Unassembled WGS sequence"/>
</dbReference>
<dbReference type="GO" id="GO:0006950">
    <property type="term" value="P:response to stress"/>
    <property type="evidence" value="ECO:0007669"/>
    <property type="project" value="UniProtKB-ARBA"/>
</dbReference>
<dbReference type="PROSITE" id="PS00297">
    <property type="entry name" value="HSP70_1"/>
    <property type="match status" value="1"/>
</dbReference>
<dbReference type="PROSITE" id="PS01036">
    <property type="entry name" value="HSP70_3"/>
    <property type="match status" value="1"/>
</dbReference>
<dbReference type="FunFam" id="3.90.640.10:FF:000002">
    <property type="entry name" value="Heat shock 70 kDa"/>
    <property type="match status" value="1"/>
</dbReference>
<dbReference type="InterPro" id="IPR043129">
    <property type="entry name" value="ATPase_NBD"/>
</dbReference>
<name>A0A2Z7CS12_9LAMI</name>
<dbReference type="InterPro" id="IPR018181">
    <property type="entry name" value="Heat_shock_70_CS"/>
</dbReference>
<dbReference type="InterPro" id="IPR029047">
    <property type="entry name" value="HSP70_peptide-bd_sf"/>
</dbReference>
<dbReference type="GO" id="GO:0005524">
    <property type="term" value="F:ATP binding"/>
    <property type="evidence" value="ECO:0007669"/>
    <property type="project" value="UniProtKB-KW"/>
</dbReference>
<dbReference type="SUPFAM" id="SSF100934">
    <property type="entry name" value="Heat shock protein 70kD (HSP70), C-terminal subdomain"/>
    <property type="match status" value="1"/>
</dbReference>
<dbReference type="Pfam" id="PF00012">
    <property type="entry name" value="HSP70"/>
    <property type="match status" value="1"/>
</dbReference>
<gene>
    <name evidence="5" type="ORF">F511_42127</name>
</gene>
<dbReference type="Gene3D" id="3.30.420.40">
    <property type="match status" value="2"/>
</dbReference>
<dbReference type="Gene3D" id="1.20.1270.10">
    <property type="match status" value="1"/>
</dbReference>
<dbReference type="Gene3D" id="3.30.30.30">
    <property type="match status" value="1"/>
</dbReference>
<dbReference type="Gene3D" id="3.90.640.10">
    <property type="entry name" value="Actin, Chain A, domain 4"/>
    <property type="match status" value="1"/>
</dbReference>
<dbReference type="OrthoDB" id="3789372at2759"/>
<evidence type="ECO:0000256" key="3">
    <source>
        <dbReference type="ARBA" id="ARBA00023016"/>
    </source>
</evidence>
<dbReference type="Gene3D" id="2.60.34.10">
    <property type="entry name" value="Substrate Binding Domain Of DNAk, Chain A, domain 1"/>
    <property type="match status" value="1"/>
</dbReference>
<reference evidence="5 6" key="1">
    <citation type="journal article" date="2015" name="Proc. Natl. Acad. Sci. U.S.A.">
        <title>The resurrection genome of Boea hygrometrica: A blueprint for survival of dehydration.</title>
        <authorList>
            <person name="Xiao L."/>
            <person name="Yang G."/>
            <person name="Zhang L."/>
            <person name="Yang X."/>
            <person name="Zhao S."/>
            <person name="Ji Z."/>
            <person name="Zhou Q."/>
            <person name="Hu M."/>
            <person name="Wang Y."/>
            <person name="Chen M."/>
            <person name="Xu Y."/>
            <person name="Jin H."/>
            <person name="Xiao X."/>
            <person name="Hu G."/>
            <person name="Bao F."/>
            <person name="Hu Y."/>
            <person name="Wan P."/>
            <person name="Li L."/>
            <person name="Deng X."/>
            <person name="Kuang T."/>
            <person name="Xiang C."/>
            <person name="Zhu J.K."/>
            <person name="Oliver M.J."/>
            <person name="He Y."/>
        </authorList>
    </citation>
    <scope>NUCLEOTIDE SEQUENCE [LARGE SCALE GENOMIC DNA]</scope>
    <source>
        <strain evidence="6">cv. XS01</strain>
    </source>
</reference>
<evidence type="ECO:0000313" key="6">
    <source>
        <dbReference type="Proteomes" id="UP000250235"/>
    </source>
</evidence>
<evidence type="ECO:0000256" key="1">
    <source>
        <dbReference type="ARBA" id="ARBA00022741"/>
    </source>
</evidence>
<dbReference type="InterPro" id="IPR013126">
    <property type="entry name" value="Hsp_70_fam"/>
</dbReference>
<dbReference type="PRINTS" id="PR00301">
    <property type="entry name" value="HEATSHOCK70"/>
</dbReference>
<dbReference type="PROSITE" id="PS00329">
    <property type="entry name" value="HSP70_2"/>
    <property type="match status" value="1"/>
</dbReference>
<evidence type="ECO:0000256" key="4">
    <source>
        <dbReference type="RuleBase" id="RU003322"/>
    </source>
</evidence>
<dbReference type="SUPFAM" id="SSF53067">
    <property type="entry name" value="Actin-like ATPase domain"/>
    <property type="match status" value="2"/>
</dbReference>
<dbReference type="EMBL" id="KQ992716">
    <property type="protein sequence ID" value="KZV49862.1"/>
    <property type="molecule type" value="Genomic_DNA"/>
</dbReference>